<evidence type="ECO:0000256" key="4">
    <source>
        <dbReference type="ARBA" id="ARBA00022801"/>
    </source>
</evidence>
<dbReference type="InterPro" id="IPR036264">
    <property type="entry name" value="Bact_exopeptidase_dim_dom"/>
</dbReference>
<sequence length="491" mass="53343">MKKIMLLLVLAVSLALAVAVVRTFSYYGYQQVSAEPQIAPIDIDMQAATQRFAKALTFATISHDDPSKVDTQAFTDFHRFLATAFPLVHQQANPQTVNEHSLVFSVQGSDTSLQPALFMGHMDVVPVDDVTREQWQHDPFGGVIANDIVWGRGAMDDKVTVMALLESLEYLLRQGVQPKRTVYFAFGHDEEVGGEQGAKAIAETFAQQGIRFAFVLDEGGAVTDGLMQGIQQPVAIVGVAEKGFVNVKMTVNAEGGHSSQPPDHTAAGILASAIVKVENAPFETDLQFTRMTFDRVGQHAGFGQKLAMANLWLLAPLVEATLLGDPNSAASIRTTTAVTMLSGSSKSNILPTEASAVVNLRTMPGVTTNDVIAHLQQAIDDPRVTLTPFMANEASPVSSTDTLGYRLIEKTIRRIDSNVLVAPYMVRGGTDAKHFYPLSDQVYRFMMVTLTPESLPRFHGINEQLAVADYERAIRFFHALLMATAMGDGDA</sequence>
<evidence type="ECO:0000256" key="1">
    <source>
        <dbReference type="ARBA" id="ARBA00006247"/>
    </source>
</evidence>
<dbReference type="Pfam" id="PF01546">
    <property type="entry name" value="Peptidase_M20"/>
    <property type="match status" value="1"/>
</dbReference>
<dbReference type="Gene3D" id="1.10.150.900">
    <property type="match status" value="1"/>
</dbReference>
<dbReference type="Gene3D" id="3.30.70.360">
    <property type="match status" value="1"/>
</dbReference>
<evidence type="ECO:0000313" key="7">
    <source>
        <dbReference type="EMBL" id="MCC2616983.1"/>
    </source>
</evidence>
<dbReference type="PANTHER" id="PTHR45962">
    <property type="entry name" value="N-FATTY-ACYL-AMINO ACID SYNTHASE/HYDROLASE PM20D1"/>
    <property type="match status" value="1"/>
</dbReference>
<evidence type="ECO:0000256" key="2">
    <source>
        <dbReference type="ARBA" id="ARBA00022670"/>
    </source>
</evidence>
<dbReference type="SUPFAM" id="SSF55031">
    <property type="entry name" value="Bacterial exopeptidase dimerisation domain"/>
    <property type="match status" value="1"/>
</dbReference>
<proteinExistence type="inferred from homology"/>
<comment type="caution">
    <text evidence="7">The sequence shown here is derived from an EMBL/GenBank/DDBJ whole genome shotgun (WGS) entry which is preliminary data.</text>
</comment>
<evidence type="ECO:0000256" key="5">
    <source>
        <dbReference type="ARBA" id="ARBA00022833"/>
    </source>
</evidence>
<dbReference type="InterPro" id="IPR011650">
    <property type="entry name" value="Peptidase_M20_dimer"/>
</dbReference>
<keyword evidence="5" id="KW-0862">Zinc</keyword>
<keyword evidence="4" id="KW-0378">Hydrolase</keyword>
<evidence type="ECO:0000313" key="8">
    <source>
        <dbReference type="Proteomes" id="UP001520878"/>
    </source>
</evidence>
<dbReference type="CDD" id="cd05674">
    <property type="entry name" value="M20_yscS"/>
    <property type="match status" value="1"/>
</dbReference>
<dbReference type="InterPro" id="IPR047177">
    <property type="entry name" value="Pept_M20A"/>
</dbReference>
<dbReference type="InterPro" id="IPR002933">
    <property type="entry name" value="Peptidase_M20"/>
</dbReference>
<keyword evidence="2" id="KW-0645">Protease</keyword>
<accession>A0ABS8G964</accession>
<dbReference type="Proteomes" id="UP001520878">
    <property type="component" value="Unassembled WGS sequence"/>
</dbReference>
<dbReference type="Pfam" id="PF07687">
    <property type="entry name" value="M20_dimer"/>
    <property type="match status" value="1"/>
</dbReference>
<reference evidence="7 8" key="1">
    <citation type="submission" date="2021-10" db="EMBL/GenBank/DDBJ databases">
        <title>Draft genome of Aestuariibacter halophilus JC2043.</title>
        <authorList>
            <person name="Emsley S.A."/>
            <person name="Pfannmuller K.M."/>
            <person name="Ushijima B."/>
            <person name="Saw J.H."/>
            <person name="Videau P."/>
        </authorList>
    </citation>
    <scope>NUCLEOTIDE SEQUENCE [LARGE SCALE GENOMIC DNA]</scope>
    <source>
        <strain evidence="7 8">JC2043</strain>
    </source>
</reference>
<dbReference type="RefSeq" id="WP_229160846.1">
    <property type="nucleotide sequence ID" value="NZ_JAJEWP010000003.1"/>
</dbReference>
<organism evidence="7 8">
    <name type="scientific">Fluctibacter halophilus</name>
    <dbReference type="NCBI Taxonomy" id="226011"/>
    <lineage>
        <taxon>Bacteria</taxon>
        <taxon>Pseudomonadati</taxon>
        <taxon>Pseudomonadota</taxon>
        <taxon>Gammaproteobacteria</taxon>
        <taxon>Alteromonadales</taxon>
        <taxon>Alteromonadaceae</taxon>
        <taxon>Fluctibacter</taxon>
    </lineage>
</organism>
<dbReference type="EMBL" id="JAJEWP010000003">
    <property type="protein sequence ID" value="MCC2616983.1"/>
    <property type="molecule type" value="Genomic_DNA"/>
</dbReference>
<comment type="similarity">
    <text evidence="1">Belongs to the peptidase M20A family.</text>
</comment>
<dbReference type="PANTHER" id="PTHR45962:SF1">
    <property type="entry name" value="N-FATTY-ACYL-AMINO ACID SYNTHASE_HYDROLASE PM20D1"/>
    <property type="match status" value="1"/>
</dbReference>
<evidence type="ECO:0000256" key="3">
    <source>
        <dbReference type="ARBA" id="ARBA00022723"/>
    </source>
</evidence>
<evidence type="ECO:0000259" key="6">
    <source>
        <dbReference type="Pfam" id="PF07687"/>
    </source>
</evidence>
<gene>
    <name evidence="7" type="ORF">LJ739_12090</name>
</gene>
<dbReference type="PIRSF" id="PIRSF036696">
    <property type="entry name" value="ACY-1"/>
    <property type="match status" value="1"/>
</dbReference>
<protein>
    <submittedName>
        <fullName evidence="7">M20 family peptidase</fullName>
    </submittedName>
</protein>
<keyword evidence="3" id="KW-0479">Metal-binding</keyword>
<feature type="domain" description="Peptidase M20 dimerisation" evidence="6">
    <location>
        <begin position="239"/>
        <end position="381"/>
    </location>
</feature>
<keyword evidence="8" id="KW-1185">Reference proteome</keyword>
<dbReference type="SUPFAM" id="SSF53187">
    <property type="entry name" value="Zn-dependent exopeptidases"/>
    <property type="match status" value="1"/>
</dbReference>
<name>A0ABS8G964_9ALTE</name>
<dbReference type="Gene3D" id="3.40.630.10">
    <property type="entry name" value="Zn peptidases"/>
    <property type="match status" value="1"/>
</dbReference>